<proteinExistence type="predicted"/>
<sequence>MSNNYGYPDNTPAVPENSNDPRKQVNQDRDLNIFGQNITNQQLEIGGGLLGTAAALGLGAFAFHEYQEKKEEKGDEAWGAENWLADARRRQTEYVAAVKENKDLPPVQWVLTENEHIPSGAIKGGQDAKGNPLYIARAYFDNAVHIGCASTTFKDGAHIAYKGKQHAIKTYEILLGFENAVRWVPGQGPLKNIDGKPVEGGRAADGTPIYIAQGHIKNTVVPGSVSSQLDGCACAYEDDEKVETMYRYLTYSS</sequence>
<organism evidence="2 3">
    <name type="scientific">Geranomyces variabilis</name>
    <dbReference type="NCBI Taxonomy" id="109894"/>
    <lineage>
        <taxon>Eukaryota</taxon>
        <taxon>Fungi</taxon>
        <taxon>Fungi incertae sedis</taxon>
        <taxon>Chytridiomycota</taxon>
        <taxon>Chytridiomycota incertae sedis</taxon>
        <taxon>Chytridiomycetes</taxon>
        <taxon>Spizellomycetales</taxon>
        <taxon>Powellomycetaceae</taxon>
        <taxon>Geranomyces</taxon>
    </lineage>
</organism>
<dbReference type="InterPro" id="IPR006616">
    <property type="entry name" value="DM9_repeat"/>
</dbReference>
<protein>
    <submittedName>
        <fullName evidence="2">Uncharacterized protein</fullName>
    </submittedName>
</protein>
<dbReference type="Pfam" id="PF11901">
    <property type="entry name" value="DM9"/>
    <property type="match status" value="2"/>
</dbReference>
<evidence type="ECO:0000313" key="3">
    <source>
        <dbReference type="Proteomes" id="UP001212152"/>
    </source>
</evidence>
<evidence type="ECO:0000313" key="2">
    <source>
        <dbReference type="EMBL" id="KAJ3183809.1"/>
    </source>
</evidence>
<dbReference type="Proteomes" id="UP001212152">
    <property type="component" value="Unassembled WGS sequence"/>
</dbReference>
<reference evidence="2" key="1">
    <citation type="submission" date="2020-05" db="EMBL/GenBank/DDBJ databases">
        <title>Phylogenomic resolution of chytrid fungi.</title>
        <authorList>
            <person name="Stajich J.E."/>
            <person name="Amses K."/>
            <person name="Simmons R."/>
            <person name="Seto K."/>
            <person name="Myers J."/>
            <person name="Bonds A."/>
            <person name="Quandt C.A."/>
            <person name="Barry K."/>
            <person name="Liu P."/>
            <person name="Grigoriev I."/>
            <person name="Longcore J.E."/>
            <person name="James T.Y."/>
        </authorList>
    </citation>
    <scope>NUCLEOTIDE SEQUENCE</scope>
    <source>
        <strain evidence="2">JEL0379</strain>
    </source>
</reference>
<name>A0AAD5TSA3_9FUNG</name>
<dbReference type="PANTHER" id="PTHR31649:SF1">
    <property type="entry name" value="FARNESOIC ACID O-METHYL TRANSFERASE DOMAIN-CONTAINING PROTEIN"/>
    <property type="match status" value="1"/>
</dbReference>
<feature type="region of interest" description="Disordered" evidence="1">
    <location>
        <begin position="1"/>
        <end position="25"/>
    </location>
</feature>
<keyword evidence="3" id="KW-1185">Reference proteome</keyword>
<dbReference type="EMBL" id="JADGJQ010000005">
    <property type="protein sequence ID" value="KAJ3183809.1"/>
    <property type="molecule type" value="Genomic_DNA"/>
</dbReference>
<accession>A0AAD5TSA3</accession>
<dbReference type="PANTHER" id="PTHR31649">
    <property type="entry name" value="AGAP009604-PA"/>
    <property type="match status" value="1"/>
</dbReference>
<dbReference type="SMART" id="SM00696">
    <property type="entry name" value="DM9"/>
    <property type="match status" value="1"/>
</dbReference>
<evidence type="ECO:0000256" key="1">
    <source>
        <dbReference type="SAM" id="MobiDB-lite"/>
    </source>
</evidence>
<gene>
    <name evidence="2" type="ORF">HDU87_005925</name>
</gene>
<comment type="caution">
    <text evidence="2">The sequence shown here is derived from an EMBL/GenBank/DDBJ whole genome shotgun (WGS) entry which is preliminary data.</text>
</comment>
<dbReference type="AlphaFoldDB" id="A0AAD5TSA3"/>